<dbReference type="AlphaFoldDB" id="A0A4Y8X4C3"/>
<evidence type="ECO:0000313" key="3">
    <source>
        <dbReference type="Proteomes" id="UP000560081"/>
    </source>
</evidence>
<gene>
    <name evidence="2" type="ORF">BJ976_001307</name>
</gene>
<comment type="caution">
    <text evidence="2">The sequence shown here is derived from an EMBL/GenBank/DDBJ whole genome shotgun (WGS) entry which is preliminary data.</text>
</comment>
<reference evidence="2 3" key="1">
    <citation type="submission" date="2020-08" db="EMBL/GenBank/DDBJ databases">
        <title>Sequencing the genomes of 1000 actinobacteria strains.</title>
        <authorList>
            <person name="Klenk H.-P."/>
        </authorList>
    </citation>
    <scope>NUCLEOTIDE SEQUENCE [LARGE SCALE GENOMIC DNA]</scope>
    <source>
        <strain evidence="2 3">DSM 19079</strain>
    </source>
</reference>
<name>A0A4Y8X4C3_9MICC</name>
<protein>
    <submittedName>
        <fullName evidence="2">Uncharacterized protein</fullName>
    </submittedName>
</protein>
<proteinExistence type="predicted"/>
<dbReference type="OrthoDB" id="5149320at2"/>
<feature type="compositionally biased region" description="Low complexity" evidence="1">
    <location>
        <begin position="58"/>
        <end position="67"/>
    </location>
</feature>
<dbReference type="EMBL" id="JACHMC010000001">
    <property type="protein sequence ID" value="MBB4882956.1"/>
    <property type="molecule type" value="Genomic_DNA"/>
</dbReference>
<dbReference type="RefSeq" id="WP_135028087.1">
    <property type="nucleotide sequence ID" value="NZ_BMLA01000001.1"/>
</dbReference>
<organism evidence="2 3">
    <name type="scientific">Micrococcus flavus</name>
    <dbReference type="NCBI Taxonomy" id="384602"/>
    <lineage>
        <taxon>Bacteria</taxon>
        <taxon>Bacillati</taxon>
        <taxon>Actinomycetota</taxon>
        <taxon>Actinomycetes</taxon>
        <taxon>Micrococcales</taxon>
        <taxon>Micrococcaceae</taxon>
        <taxon>Micrococcus</taxon>
    </lineage>
</organism>
<evidence type="ECO:0000313" key="2">
    <source>
        <dbReference type="EMBL" id="MBB4882956.1"/>
    </source>
</evidence>
<keyword evidence="3" id="KW-1185">Reference proteome</keyword>
<feature type="region of interest" description="Disordered" evidence="1">
    <location>
        <begin position="58"/>
        <end position="82"/>
    </location>
</feature>
<dbReference type="Proteomes" id="UP000560081">
    <property type="component" value="Unassembled WGS sequence"/>
</dbReference>
<evidence type="ECO:0000256" key="1">
    <source>
        <dbReference type="SAM" id="MobiDB-lite"/>
    </source>
</evidence>
<accession>A0A4Y8X4C3</accession>
<sequence length="286" mass="29862">MPEKPLPRRVVSAGGRVLRAARRRVEPELSPEVRRRVARAVRALPEPVSVRVRAAARIAPRNPNAPRGRGRGRGRGRPAPAMDPLDLLVEAKAEGVKVAGRAAASVRDDAGAAARLDRALHGAHPDRSRPAGGGRRVAVLARPALEAALIAAGHAVEPLVPGTARAVMGRVEVAVLDLEGFTGVWGGALDAEGVGLLREVMAAVEEGAARGVTTWLAAGTGRRSHLGAPTLLAHPDVQALDVLDPAPPIHYTEDPTDAPRGVADVVLAVLHDAEPALRPTTREDHA</sequence>